<dbReference type="Proteomes" id="UP000604117">
    <property type="component" value="Unassembled WGS sequence"/>
</dbReference>
<reference evidence="1 2" key="1">
    <citation type="submission" date="2021-01" db="EMBL/GenBank/DDBJ databases">
        <title>Whole genome shotgun sequence of Asanoa siamensis NBRC 107932.</title>
        <authorList>
            <person name="Komaki H."/>
            <person name="Tamura T."/>
        </authorList>
    </citation>
    <scope>NUCLEOTIDE SEQUENCE [LARGE SCALE GENOMIC DNA]</scope>
    <source>
        <strain evidence="1 2">NBRC 107932</strain>
    </source>
</reference>
<name>A0ABQ4D2J8_9ACTN</name>
<evidence type="ECO:0008006" key="3">
    <source>
        <dbReference type="Google" id="ProtNLM"/>
    </source>
</evidence>
<evidence type="ECO:0000313" key="1">
    <source>
        <dbReference type="EMBL" id="GIF77773.1"/>
    </source>
</evidence>
<comment type="caution">
    <text evidence="1">The sequence shown here is derived from an EMBL/GenBank/DDBJ whole genome shotgun (WGS) entry which is preliminary data.</text>
</comment>
<keyword evidence="2" id="KW-1185">Reference proteome</keyword>
<proteinExistence type="predicted"/>
<dbReference type="RefSeq" id="WP_203718628.1">
    <property type="nucleotide sequence ID" value="NZ_BONE01000103.1"/>
</dbReference>
<gene>
    <name evidence="1" type="ORF">Asi02nite_72910</name>
</gene>
<evidence type="ECO:0000313" key="2">
    <source>
        <dbReference type="Proteomes" id="UP000604117"/>
    </source>
</evidence>
<sequence>MTTYVSDDDMRAGLATTKPYTAVILRAGPKFGTPEAEPLVWEHGRRNFGLRADGALSIVCPVLDDTDVCGIGVFDRDLDATVAIMEEDPAVRAGVFTFTAHPTRGFPGDRLP</sequence>
<organism evidence="1 2">
    <name type="scientific">Asanoa siamensis</name>
    <dbReference type="NCBI Taxonomy" id="926357"/>
    <lineage>
        <taxon>Bacteria</taxon>
        <taxon>Bacillati</taxon>
        <taxon>Actinomycetota</taxon>
        <taxon>Actinomycetes</taxon>
        <taxon>Micromonosporales</taxon>
        <taxon>Micromonosporaceae</taxon>
        <taxon>Asanoa</taxon>
    </lineage>
</organism>
<dbReference type="EMBL" id="BONE01000103">
    <property type="protein sequence ID" value="GIF77773.1"/>
    <property type="molecule type" value="Genomic_DNA"/>
</dbReference>
<protein>
    <recommendedName>
        <fullName evidence="3">YCII-related domain-containing protein</fullName>
    </recommendedName>
</protein>
<accession>A0ABQ4D2J8</accession>